<evidence type="ECO:0000313" key="3">
    <source>
        <dbReference type="EMBL" id="CAD7701469.1"/>
    </source>
</evidence>
<comment type="caution">
    <text evidence="3">The sequence shown here is derived from an EMBL/GenBank/DDBJ whole genome shotgun (WGS) entry which is preliminary data.</text>
</comment>
<feature type="coiled-coil region" evidence="1">
    <location>
        <begin position="99"/>
        <end position="126"/>
    </location>
</feature>
<evidence type="ECO:0000256" key="2">
    <source>
        <dbReference type="SAM" id="MobiDB-lite"/>
    </source>
</evidence>
<accession>A0A8S1J5G5</accession>
<sequence>MGASSSRSGDKGIVTVSEKPGATKARVDPVLDELARLERLIPEAPKGLEEFWSELQILQGLTASPSVVDASGLFSALRALAESNASSVAERQAEIATLQARTRREVEEAEDRVREMERGVQATADQLRRAAGLRTMAAEISRSIEALSARLEAGEAGAGGSKRWG</sequence>
<feature type="region of interest" description="Disordered" evidence="2">
    <location>
        <begin position="1"/>
        <end position="24"/>
    </location>
</feature>
<dbReference type="EMBL" id="CAJHUC010001547">
    <property type="protein sequence ID" value="CAD7701469.1"/>
    <property type="molecule type" value="Genomic_DNA"/>
</dbReference>
<keyword evidence="1" id="KW-0175">Coiled coil</keyword>
<name>A0A8S1J5G5_9CHLO</name>
<proteinExistence type="predicted"/>
<dbReference type="AlphaFoldDB" id="A0A8S1J5G5"/>
<gene>
    <name evidence="3" type="ORF">OSTQU699_LOCUS6828</name>
</gene>
<keyword evidence="4" id="KW-1185">Reference proteome</keyword>
<evidence type="ECO:0000256" key="1">
    <source>
        <dbReference type="SAM" id="Coils"/>
    </source>
</evidence>
<protein>
    <submittedName>
        <fullName evidence="3">Uncharacterized protein</fullName>
    </submittedName>
</protein>
<dbReference type="Proteomes" id="UP000708148">
    <property type="component" value="Unassembled WGS sequence"/>
</dbReference>
<reference evidence="3" key="1">
    <citation type="submission" date="2020-12" db="EMBL/GenBank/DDBJ databases">
        <authorList>
            <person name="Iha C."/>
        </authorList>
    </citation>
    <scope>NUCLEOTIDE SEQUENCE</scope>
</reference>
<evidence type="ECO:0000313" key="4">
    <source>
        <dbReference type="Proteomes" id="UP000708148"/>
    </source>
</evidence>
<organism evidence="3 4">
    <name type="scientific">Ostreobium quekettii</name>
    <dbReference type="NCBI Taxonomy" id="121088"/>
    <lineage>
        <taxon>Eukaryota</taxon>
        <taxon>Viridiplantae</taxon>
        <taxon>Chlorophyta</taxon>
        <taxon>core chlorophytes</taxon>
        <taxon>Ulvophyceae</taxon>
        <taxon>TCBD clade</taxon>
        <taxon>Bryopsidales</taxon>
        <taxon>Ostreobineae</taxon>
        <taxon>Ostreobiaceae</taxon>
        <taxon>Ostreobium</taxon>
    </lineage>
</organism>